<dbReference type="EC" id="3.2.1.15" evidence="3"/>
<keyword evidence="6 14" id="KW-0732">Signal</keyword>
<protein>
    <recommendedName>
        <fullName evidence="3">endo-polygalacturonase</fullName>
        <ecNumber evidence="3">3.2.1.15</ecNumber>
    </recommendedName>
    <alternativeName>
        <fullName evidence="11">Pectinase</fullName>
    </alternativeName>
</protein>
<dbReference type="SMART" id="SM00710">
    <property type="entry name" value="PbH1"/>
    <property type="match status" value="6"/>
</dbReference>
<evidence type="ECO:0000256" key="6">
    <source>
        <dbReference type="ARBA" id="ARBA00022729"/>
    </source>
</evidence>
<dbReference type="SUPFAM" id="SSF51126">
    <property type="entry name" value="Pectin lyase-like"/>
    <property type="match status" value="1"/>
</dbReference>
<evidence type="ECO:0000256" key="11">
    <source>
        <dbReference type="ARBA" id="ARBA00083621"/>
    </source>
</evidence>
<dbReference type="Proteomes" id="UP001237642">
    <property type="component" value="Unassembled WGS sequence"/>
</dbReference>
<evidence type="ECO:0000256" key="10">
    <source>
        <dbReference type="ARBA" id="ARBA00034074"/>
    </source>
</evidence>
<dbReference type="InterPro" id="IPR000743">
    <property type="entry name" value="Glyco_hydro_28"/>
</dbReference>
<feature type="chain" id="PRO_5042258188" description="endo-polygalacturonase" evidence="14">
    <location>
        <begin position="29"/>
        <end position="434"/>
    </location>
</feature>
<feature type="active site" evidence="12">
    <location>
        <position position="284"/>
    </location>
</feature>
<dbReference type="InterPro" id="IPR006626">
    <property type="entry name" value="PbH1"/>
</dbReference>
<keyword evidence="16" id="KW-1185">Reference proteome</keyword>
<dbReference type="AlphaFoldDB" id="A0AAD8JBB5"/>
<dbReference type="Gene3D" id="2.160.20.10">
    <property type="entry name" value="Single-stranded right-handed beta-helix, Pectin lyase-like"/>
    <property type="match status" value="1"/>
</dbReference>
<dbReference type="Pfam" id="PF00295">
    <property type="entry name" value="Glyco_hydro_28"/>
    <property type="match status" value="1"/>
</dbReference>
<dbReference type="GO" id="GO:0009901">
    <property type="term" value="P:anther dehiscence"/>
    <property type="evidence" value="ECO:0007669"/>
    <property type="project" value="UniProtKB-ARBA"/>
</dbReference>
<sequence length="434" mass="47547">MRMAPQSYFILVCYIISFVCCPLCLVSSSQEEDSSHSDDAIYNLMKRTGHGLAKHASNVAPQSSLKTVNVDDFGAKGNASDDSEAFQKAWKEACSSNGAAFVVPPRRVYHLKPNSFEGPCKPRLRIMIYGTIKASPHRSDYKRNTREWLVFQNLTNVAVGGGGTINGNGKKWWQHSCKINKTLSCTHAPTALTFDACKNIKVENLRIKNAQQMHLVFQNSKNVKASNLRVIAPRTSPNTDGIHITGSKNVEIFSSVVRTGDDCVSIVSGSKNIIIKDLICGPGHGISIGSLGKGSSSDYVSNVLVDRARLTGTTNGVRIKTWQGGSGYAKNIRFQNIVMHNVSNPIIIDQNYCDKEGSCPEQKSAVQVEDVIYRNIKGTSATEDAITLNCSKSIPCRRILMQNIDLRRQGEGDSDASCIHVTSLLTRDTIFPQC</sequence>
<keyword evidence="9" id="KW-0961">Cell wall biogenesis/degradation</keyword>
<evidence type="ECO:0000256" key="13">
    <source>
        <dbReference type="RuleBase" id="RU361169"/>
    </source>
</evidence>
<keyword evidence="5" id="KW-0964">Secreted</keyword>
<dbReference type="GO" id="GO:0010047">
    <property type="term" value="P:fruit dehiscence"/>
    <property type="evidence" value="ECO:0007669"/>
    <property type="project" value="UniProtKB-ARBA"/>
</dbReference>
<evidence type="ECO:0000256" key="1">
    <source>
        <dbReference type="ARBA" id="ARBA00004191"/>
    </source>
</evidence>
<keyword evidence="8 13" id="KW-0326">Glycosidase</keyword>
<dbReference type="GO" id="GO:0004650">
    <property type="term" value="F:polygalacturonase activity"/>
    <property type="evidence" value="ECO:0007669"/>
    <property type="project" value="UniProtKB-EC"/>
</dbReference>
<reference evidence="15" key="2">
    <citation type="submission" date="2023-05" db="EMBL/GenBank/DDBJ databases">
        <authorList>
            <person name="Schelkunov M.I."/>
        </authorList>
    </citation>
    <scope>NUCLEOTIDE SEQUENCE</scope>
    <source>
        <strain evidence="15">Hsosn_3</strain>
        <tissue evidence="15">Leaf</tissue>
    </source>
</reference>
<accession>A0AAD8JBB5</accession>
<evidence type="ECO:0000313" key="16">
    <source>
        <dbReference type="Proteomes" id="UP001237642"/>
    </source>
</evidence>
<evidence type="ECO:0000256" key="3">
    <source>
        <dbReference type="ARBA" id="ARBA00012736"/>
    </source>
</evidence>
<dbReference type="PANTHER" id="PTHR31375">
    <property type="match status" value="1"/>
</dbReference>
<dbReference type="InterPro" id="IPR011050">
    <property type="entry name" value="Pectin_lyase_fold/virulence"/>
</dbReference>
<dbReference type="EMBL" id="JAUIZM010000001">
    <property type="protein sequence ID" value="KAK1401182.1"/>
    <property type="molecule type" value="Genomic_DNA"/>
</dbReference>
<dbReference type="InterPro" id="IPR012334">
    <property type="entry name" value="Pectin_lyas_fold"/>
</dbReference>
<name>A0AAD8JBB5_9APIA</name>
<evidence type="ECO:0000256" key="5">
    <source>
        <dbReference type="ARBA" id="ARBA00022525"/>
    </source>
</evidence>
<evidence type="ECO:0000256" key="4">
    <source>
        <dbReference type="ARBA" id="ARBA00022512"/>
    </source>
</evidence>
<comment type="caution">
    <text evidence="15">The sequence shown here is derived from an EMBL/GenBank/DDBJ whole genome shotgun (WGS) entry which is preliminary data.</text>
</comment>
<evidence type="ECO:0000256" key="9">
    <source>
        <dbReference type="ARBA" id="ARBA00023316"/>
    </source>
</evidence>
<comment type="catalytic activity">
    <reaction evidence="10">
        <text>(1,4-alpha-D-galacturonosyl)n+m + H2O = (1,4-alpha-D-galacturonosyl)n + (1,4-alpha-D-galacturonosyl)m.</text>
        <dbReference type="EC" id="3.2.1.15"/>
    </reaction>
</comment>
<reference evidence="15" key="1">
    <citation type="submission" date="2023-02" db="EMBL/GenBank/DDBJ databases">
        <title>Genome of toxic invasive species Heracleum sosnowskyi carries increased number of genes despite the absence of recent whole-genome duplications.</title>
        <authorList>
            <person name="Schelkunov M."/>
            <person name="Shtratnikova V."/>
            <person name="Makarenko M."/>
            <person name="Klepikova A."/>
            <person name="Omelchenko D."/>
            <person name="Novikova G."/>
            <person name="Obukhova E."/>
            <person name="Bogdanov V."/>
            <person name="Penin A."/>
            <person name="Logacheva M."/>
        </authorList>
    </citation>
    <scope>NUCLEOTIDE SEQUENCE</scope>
    <source>
        <strain evidence="15">Hsosn_3</strain>
        <tissue evidence="15">Leaf</tissue>
    </source>
</reference>
<evidence type="ECO:0000256" key="12">
    <source>
        <dbReference type="PROSITE-ProRule" id="PRU10052"/>
    </source>
</evidence>
<dbReference type="GO" id="GO:0005975">
    <property type="term" value="P:carbohydrate metabolic process"/>
    <property type="evidence" value="ECO:0007669"/>
    <property type="project" value="InterPro"/>
</dbReference>
<evidence type="ECO:0000256" key="14">
    <source>
        <dbReference type="SAM" id="SignalP"/>
    </source>
</evidence>
<keyword evidence="4" id="KW-0134">Cell wall</keyword>
<dbReference type="FunFam" id="2.160.20.10:FF:000028">
    <property type="entry name" value="Polygalacturonase QRT2"/>
    <property type="match status" value="1"/>
</dbReference>
<gene>
    <name evidence="15" type="ORF">POM88_000787</name>
</gene>
<evidence type="ECO:0000256" key="2">
    <source>
        <dbReference type="ARBA" id="ARBA00008834"/>
    </source>
</evidence>
<feature type="signal peptide" evidence="14">
    <location>
        <begin position="1"/>
        <end position="28"/>
    </location>
</feature>
<dbReference type="GO" id="GO:0009830">
    <property type="term" value="P:cell wall modification involved in abscission"/>
    <property type="evidence" value="ECO:0007669"/>
    <property type="project" value="UniProtKB-ARBA"/>
</dbReference>
<organism evidence="15 16">
    <name type="scientific">Heracleum sosnowskyi</name>
    <dbReference type="NCBI Taxonomy" id="360622"/>
    <lineage>
        <taxon>Eukaryota</taxon>
        <taxon>Viridiplantae</taxon>
        <taxon>Streptophyta</taxon>
        <taxon>Embryophyta</taxon>
        <taxon>Tracheophyta</taxon>
        <taxon>Spermatophyta</taxon>
        <taxon>Magnoliopsida</taxon>
        <taxon>eudicotyledons</taxon>
        <taxon>Gunneridae</taxon>
        <taxon>Pentapetalae</taxon>
        <taxon>asterids</taxon>
        <taxon>campanulids</taxon>
        <taxon>Apiales</taxon>
        <taxon>Apiaceae</taxon>
        <taxon>Apioideae</taxon>
        <taxon>apioid superclade</taxon>
        <taxon>Tordylieae</taxon>
        <taxon>Tordyliinae</taxon>
        <taxon>Heracleum</taxon>
    </lineage>
</organism>
<dbReference type="PROSITE" id="PS00502">
    <property type="entry name" value="POLYGALACTURONASE"/>
    <property type="match status" value="1"/>
</dbReference>
<keyword evidence="7 13" id="KW-0378">Hydrolase</keyword>
<evidence type="ECO:0000313" key="15">
    <source>
        <dbReference type="EMBL" id="KAK1401182.1"/>
    </source>
</evidence>
<evidence type="ECO:0000256" key="8">
    <source>
        <dbReference type="ARBA" id="ARBA00023295"/>
    </source>
</evidence>
<comment type="subcellular location">
    <subcellularLocation>
        <location evidence="1">Secreted</location>
        <location evidence="1">Cell wall</location>
    </subcellularLocation>
</comment>
<comment type="similarity">
    <text evidence="2 13">Belongs to the glycosyl hydrolase 28 family.</text>
</comment>
<proteinExistence type="inferred from homology"/>
<evidence type="ECO:0000256" key="7">
    <source>
        <dbReference type="ARBA" id="ARBA00022801"/>
    </source>
</evidence>